<protein>
    <submittedName>
        <fullName evidence="2">Uncharacterized protein</fullName>
    </submittedName>
</protein>
<keyword evidence="3" id="KW-1185">Reference proteome</keyword>
<accession>A0A3S5A848</accession>
<sequence>MPEGAHGACDRTHFGPVRRIDRSAQQASLFSRLVQLSTADALTRRDLFTHDGMPSLCWPMLTGRKSSQSCPRFVRRPNRPQGLTSSGVSSRLLSSVEKSAHLGPRCCDAGRRKQT</sequence>
<gene>
    <name evidence="2" type="ORF">PXEA_LOCUS7759</name>
</gene>
<feature type="compositionally biased region" description="Low complexity" evidence="1">
    <location>
        <begin position="82"/>
        <end position="96"/>
    </location>
</feature>
<organism evidence="2 3">
    <name type="scientific">Protopolystoma xenopodis</name>
    <dbReference type="NCBI Taxonomy" id="117903"/>
    <lineage>
        <taxon>Eukaryota</taxon>
        <taxon>Metazoa</taxon>
        <taxon>Spiralia</taxon>
        <taxon>Lophotrochozoa</taxon>
        <taxon>Platyhelminthes</taxon>
        <taxon>Monogenea</taxon>
        <taxon>Polyopisthocotylea</taxon>
        <taxon>Polystomatidea</taxon>
        <taxon>Polystomatidae</taxon>
        <taxon>Protopolystoma</taxon>
    </lineage>
</organism>
<proteinExistence type="predicted"/>
<reference evidence="2" key="1">
    <citation type="submission" date="2018-11" db="EMBL/GenBank/DDBJ databases">
        <authorList>
            <consortium name="Pathogen Informatics"/>
        </authorList>
    </citation>
    <scope>NUCLEOTIDE SEQUENCE</scope>
</reference>
<evidence type="ECO:0000313" key="2">
    <source>
        <dbReference type="EMBL" id="VEL14319.1"/>
    </source>
</evidence>
<dbReference type="AlphaFoldDB" id="A0A3S5A848"/>
<comment type="caution">
    <text evidence="2">The sequence shown here is derived from an EMBL/GenBank/DDBJ whole genome shotgun (WGS) entry which is preliminary data.</text>
</comment>
<evidence type="ECO:0000256" key="1">
    <source>
        <dbReference type="SAM" id="MobiDB-lite"/>
    </source>
</evidence>
<dbReference type="EMBL" id="CAAALY010020754">
    <property type="protein sequence ID" value="VEL14319.1"/>
    <property type="molecule type" value="Genomic_DNA"/>
</dbReference>
<name>A0A3S5A848_9PLAT</name>
<dbReference type="Proteomes" id="UP000784294">
    <property type="component" value="Unassembled WGS sequence"/>
</dbReference>
<feature type="region of interest" description="Disordered" evidence="1">
    <location>
        <begin position="65"/>
        <end position="96"/>
    </location>
</feature>
<evidence type="ECO:0000313" key="3">
    <source>
        <dbReference type="Proteomes" id="UP000784294"/>
    </source>
</evidence>